<dbReference type="Proteomes" id="UP000262379">
    <property type="component" value="Unassembled WGS sequence"/>
</dbReference>
<dbReference type="AlphaFoldDB" id="A0A371XCL0"/>
<gene>
    <name evidence="1" type="ORF">DY251_14600</name>
</gene>
<protein>
    <submittedName>
        <fullName evidence="1">Uncharacterized protein</fullName>
    </submittedName>
</protein>
<sequence>MVSSGHHFPQRLHPKLRQLEHQFRDLLIRPFDPDTLARLMKMEVETAFPGLNERDQEQIVDIVLEHMQFDKSRAAKAAAAHSSNIIQFPVIGRAVNQ</sequence>
<reference evidence="2" key="1">
    <citation type="submission" date="2018-08" db="EMBL/GenBank/DDBJ databases">
        <authorList>
            <person name="Im W.T."/>
        </authorList>
    </citation>
    <scope>NUCLEOTIDE SEQUENCE [LARGE SCALE GENOMIC DNA]</scope>
    <source>
        <strain evidence="2">LA-28</strain>
    </source>
</reference>
<name>A0A371XCL0_9HYPH</name>
<evidence type="ECO:0000313" key="1">
    <source>
        <dbReference type="EMBL" id="RFC66764.1"/>
    </source>
</evidence>
<comment type="caution">
    <text evidence="1">The sequence shown here is derived from an EMBL/GenBank/DDBJ whole genome shotgun (WGS) entry which is preliminary data.</text>
</comment>
<accession>A0A371XCL0</accession>
<organism evidence="1 2">
    <name type="scientific">Mesorhizobium denitrificans</name>
    <dbReference type="NCBI Taxonomy" id="2294114"/>
    <lineage>
        <taxon>Bacteria</taxon>
        <taxon>Pseudomonadati</taxon>
        <taxon>Pseudomonadota</taxon>
        <taxon>Alphaproteobacteria</taxon>
        <taxon>Hyphomicrobiales</taxon>
        <taxon>Phyllobacteriaceae</taxon>
        <taxon>Mesorhizobium</taxon>
    </lineage>
</organism>
<proteinExistence type="predicted"/>
<dbReference type="EMBL" id="QURN01000011">
    <property type="protein sequence ID" value="RFC66764.1"/>
    <property type="molecule type" value="Genomic_DNA"/>
</dbReference>
<keyword evidence="2" id="KW-1185">Reference proteome</keyword>
<evidence type="ECO:0000313" key="2">
    <source>
        <dbReference type="Proteomes" id="UP000262379"/>
    </source>
</evidence>